<keyword evidence="19" id="KW-1185">Reference proteome</keyword>
<evidence type="ECO:0000256" key="14">
    <source>
        <dbReference type="SAM" id="MobiDB-lite"/>
    </source>
</evidence>
<evidence type="ECO:0000256" key="8">
    <source>
        <dbReference type="ARBA" id="ARBA00022833"/>
    </source>
</evidence>
<dbReference type="GO" id="GO:0140575">
    <property type="term" value="F:transmembrane monodehydroascorbate reductase activity"/>
    <property type="evidence" value="ECO:0007669"/>
    <property type="project" value="InterPro"/>
</dbReference>
<feature type="region of interest" description="Disordered" evidence="14">
    <location>
        <begin position="1"/>
        <end position="32"/>
    </location>
</feature>
<dbReference type="EMBL" id="JAPEVA010000086">
    <property type="protein sequence ID" value="KAJ4400604.1"/>
    <property type="molecule type" value="Genomic_DNA"/>
</dbReference>
<feature type="domain" description="MYND-type" evidence="16">
    <location>
        <begin position="504"/>
        <end position="544"/>
    </location>
</feature>
<dbReference type="GO" id="GO:0008270">
    <property type="term" value="F:zinc ion binding"/>
    <property type="evidence" value="ECO:0007669"/>
    <property type="project" value="UniProtKB-KW"/>
</dbReference>
<gene>
    <name evidence="18" type="ORF">N0V91_008541</name>
</gene>
<evidence type="ECO:0000256" key="3">
    <source>
        <dbReference type="ARBA" id="ARBA00022448"/>
    </source>
</evidence>
<name>A0A9W9D3V6_9PLEO</name>
<dbReference type="PROSITE" id="PS01360">
    <property type="entry name" value="ZF_MYND_1"/>
    <property type="match status" value="1"/>
</dbReference>
<dbReference type="SMART" id="SM00665">
    <property type="entry name" value="B561"/>
    <property type="match status" value="1"/>
</dbReference>
<dbReference type="Pfam" id="PF01753">
    <property type="entry name" value="zf-MYND"/>
    <property type="match status" value="1"/>
</dbReference>
<feature type="domain" description="Cytochrome b561" evidence="17">
    <location>
        <begin position="40"/>
        <end position="241"/>
    </location>
</feature>
<organism evidence="18 19">
    <name type="scientific">Didymella pomorum</name>
    <dbReference type="NCBI Taxonomy" id="749634"/>
    <lineage>
        <taxon>Eukaryota</taxon>
        <taxon>Fungi</taxon>
        <taxon>Dikarya</taxon>
        <taxon>Ascomycota</taxon>
        <taxon>Pezizomycotina</taxon>
        <taxon>Dothideomycetes</taxon>
        <taxon>Pleosporomycetidae</taxon>
        <taxon>Pleosporales</taxon>
        <taxon>Pleosporineae</taxon>
        <taxon>Didymellaceae</taxon>
        <taxon>Didymella</taxon>
    </lineage>
</organism>
<proteinExistence type="predicted"/>
<reference evidence="18" key="1">
    <citation type="submission" date="2022-10" db="EMBL/GenBank/DDBJ databases">
        <title>Tapping the CABI collections for fungal endophytes: first genome assemblies for Collariella, Neodidymelliopsis, Ascochyta clinopodiicola, Didymella pomorum, Didymosphaeria variabile, Neocosmospora piperis and Neocucurbitaria cava.</title>
        <authorList>
            <person name="Hill R."/>
        </authorList>
    </citation>
    <scope>NUCLEOTIDE SEQUENCE</scope>
    <source>
        <strain evidence="18">IMI 355091</strain>
    </source>
</reference>
<dbReference type="PANTHER" id="PTHR15422:SF45">
    <property type="entry name" value="CYTOCHROME B561 DOMAIN-CONTAINING PROTEIN"/>
    <property type="match status" value="1"/>
</dbReference>
<evidence type="ECO:0000313" key="19">
    <source>
        <dbReference type="Proteomes" id="UP001140510"/>
    </source>
</evidence>
<evidence type="ECO:0000256" key="2">
    <source>
        <dbReference type="ARBA" id="ARBA00004141"/>
    </source>
</evidence>
<keyword evidence="3" id="KW-0813">Transport</keyword>
<evidence type="ECO:0000256" key="13">
    <source>
        <dbReference type="PROSITE-ProRule" id="PRU00134"/>
    </source>
</evidence>
<comment type="subcellular location">
    <subcellularLocation>
        <location evidence="2">Membrane</location>
        <topology evidence="2">Multi-pass membrane protein</topology>
    </subcellularLocation>
</comment>
<keyword evidence="9" id="KW-0249">Electron transport</keyword>
<evidence type="ECO:0008006" key="20">
    <source>
        <dbReference type="Google" id="ProtNLM"/>
    </source>
</evidence>
<dbReference type="Proteomes" id="UP001140510">
    <property type="component" value="Unassembled WGS sequence"/>
</dbReference>
<protein>
    <recommendedName>
        <fullName evidence="20">MYND-type zinc finger protein samB</fullName>
    </recommendedName>
</protein>
<evidence type="ECO:0000256" key="5">
    <source>
        <dbReference type="ARBA" id="ARBA00022692"/>
    </source>
</evidence>
<evidence type="ECO:0000256" key="11">
    <source>
        <dbReference type="ARBA" id="ARBA00023004"/>
    </source>
</evidence>
<dbReference type="PROSITE" id="PS50865">
    <property type="entry name" value="ZF_MYND_2"/>
    <property type="match status" value="1"/>
</dbReference>
<keyword evidence="12 15" id="KW-0472">Membrane</keyword>
<dbReference type="Pfam" id="PF03188">
    <property type="entry name" value="Cytochrom_B561"/>
    <property type="match status" value="1"/>
</dbReference>
<evidence type="ECO:0000256" key="15">
    <source>
        <dbReference type="SAM" id="Phobius"/>
    </source>
</evidence>
<keyword evidence="5 15" id="KW-0812">Transmembrane</keyword>
<evidence type="ECO:0000256" key="4">
    <source>
        <dbReference type="ARBA" id="ARBA00022617"/>
    </source>
</evidence>
<dbReference type="PROSITE" id="PS50939">
    <property type="entry name" value="CYTOCHROME_B561"/>
    <property type="match status" value="1"/>
</dbReference>
<dbReference type="InterPro" id="IPR002893">
    <property type="entry name" value="Znf_MYND"/>
</dbReference>
<evidence type="ECO:0000256" key="6">
    <source>
        <dbReference type="ARBA" id="ARBA00022723"/>
    </source>
</evidence>
<dbReference type="Gene3D" id="1.20.120.1770">
    <property type="match status" value="1"/>
</dbReference>
<feature type="transmembrane region" description="Helical" evidence="15">
    <location>
        <begin position="146"/>
        <end position="168"/>
    </location>
</feature>
<feature type="transmembrane region" description="Helical" evidence="15">
    <location>
        <begin position="42"/>
        <end position="65"/>
    </location>
</feature>
<feature type="transmembrane region" description="Helical" evidence="15">
    <location>
        <begin position="214"/>
        <end position="235"/>
    </location>
</feature>
<dbReference type="PANTHER" id="PTHR15422">
    <property type="entry name" value="OS05G0565100 PROTEIN"/>
    <property type="match status" value="1"/>
</dbReference>
<keyword evidence="7 13" id="KW-0863">Zinc-finger</keyword>
<dbReference type="GO" id="GO:0016020">
    <property type="term" value="C:membrane"/>
    <property type="evidence" value="ECO:0007669"/>
    <property type="project" value="UniProtKB-SubCell"/>
</dbReference>
<keyword evidence="10 15" id="KW-1133">Transmembrane helix</keyword>
<feature type="transmembrane region" description="Helical" evidence="15">
    <location>
        <begin position="106"/>
        <end position="126"/>
    </location>
</feature>
<comment type="cofactor">
    <cofactor evidence="1">
        <name>heme b</name>
        <dbReference type="ChEBI" id="CHEBI:60344"/>
    </cofactor>
</comment>
<evidence type="ECO:0000256" key="7">
    <source>
        <dbReference type="ARBA" id="ARBA00022771"/>
    </source>
</evidence>
<accession>A0A9W9D3V6</accession>
<dbReference type="AlphaFoldDB" id="A0A9W9D3V6"/>
<dbReference type="InterPro" id="IPR006593">
    <property type="entry name" value="Cyt_b561/ferric_Rdtase_TM"/>
</dbReference>
<keyword evidence="8" id="KW-0862">Zinc</keyword>
<evidence type="ECO:0000256" key="10">
    <source>
        <dbReference type="ARBA" id="ARBA00022989"/>
    </source>
</evidence>
<evidence type="ECO:0000256" key="12">
    <source>
        <dbReference type="ARBA" id="ARBA00023136"/>
    </source>
</evidence>
<dbReference type="InterPro" id="IPR045150">
    <property type="entry name" value="CYB561D1/2"/>
</dbReference>
<feature type="transmembrane region" description="Helical" evidence="15">
    <location>
        <begin position="189"/>
        <end position="208"/>
    </location>
</feature>
<feature type="transmembrane region" description="Helical" evidence="15">
    <location>
        <begin position="71"/>
        <end position="94"/>
    </location>
</feature>
<evidence type="ECO:0000259" key="16">
    <source>
        <dbReference type="PROSITE" id="PS50865"/>
    </source>
</evidence>
<dbReference type="CDD" id="cd08761">
    <property type="entry name" value="Cyt_b561_CYB561D2_like"/>
    <property type="match status" value="1"/>
</dbReference>
<keyword evidence="4" id="KW-0349">Heme</keyword>
<sequence>MASATGIPPNTAAARGQSEEEPLLGRRGDASQTEGQPLYHNLWIGTAAVAQGGIWILAAIIWGAIFSHKLIFFSAHPLLNSAGFLLAIQAALILQPTHTPSQKRAGTLAHFLFHLLGTSALTAGLVVIELNKAGPGHEHFASPHAILGLTFYILVYIQSIVGFTQYYVPQLYGGVDNAKAIYKYHRVGGYVIATLGLATICAATWTTYNLNVGHIQHWAVIVASVLVLAGVVPRIRLSKFGLKKDEGQIRLQTKWCFESQSQASNLPHPQIPSFSDASTVSNRTAPTDANMILQFDKLSDYRLPDYPEASLTLDDQPLSIYKEDIFSEKQDAIKKTASVPHGVATILYRWHPNALAGFLDLDAWFSLTWTATLASSTPGEDAKKLEIGRVGTQVTFGTLDSSGDNWEIMLTYNVASATDEKFKKGQWVPNTKESMLGEKDVKIPELIERLGSDWVAKAMRSKSWEASKGVKHTFHVEYAPMDIFGDGIATSPHLLYASLDLGKCTTCGTPAEAKALNRCGRCGTAAYCSAECQKEDWRVHKWVCTMSAEDRGMAIKISEKGGLYKWDAERTMVAHGEEVESENPFFETTQLKRTREE</sequence>
<evidence type="ECO:0000313" key="18">
    <source>
        <dbReference type="EMBL" id="KAJ4400604.1"/>
    </source>
</evidence>
<keyword evidence="11" id="KW-0408">Iron</keyword>
<dbReference type="Gene3D" id="6.10.140.2220">
    <property type="match status" value="1"/>
</dbReference>
<dbReference type="OrthoDB" id="432881at2759"/>
<evidence type="ECO:0000259" key="17">
    <source>
        <dbReference type="PROSITE" id="PS50939"/>
    </source>
</evidence>
<evidence type="ECO:0000256" key="9">
    <source>
        <dbReference type="ARBA" id="ARBA00022982"/>
    </source>
</evidence>
<dbReference type="SUPFAM" id="SSF144232">
    <property type="entry name" value="HIT/MYND zinc finger-like"/>
    <property type="match status" value="1"/>
</dbReference>
<evidence type="ECO:0000256" key="1">
    <source>
        <dbReference type="ARBA" id="ARBA00001970"/>
    </source>
</evidence>
<comment type="caution">
    <text evidence="18">The sequence shown here is derived from an EMBL/GenBank/DDBJ whole genome shotgun (WGS) entry which is preliminary data.</text>
</comment>
<keyword evidence="6" id="KW-0479">Metal-binding</keyword>